<evidence type="ECO:0000313" key="6">
    <source>
        <dbReference type="Proteomes" id="UP000318288"/>
    </source>
</evidence>
<evidence type="ECO:0000256" key="3">
    <source>
        <dbReference type="PROSITE-ProRule" id="PRU00209"/>
    </source>
</evidence>
<organism evidence="5 6">
    <name type="scientific">Rubripirellula tenax</name>
    <dbReference type="NCBI Taxonomy" id="2528015"/>
    <lineage>
        <taxon>Bacteria</taxon>
        <taxon>Pseudomonadati</taxon>
        <taxon>Planctomycetota</taxon>
        <taxon>Planctomycetia</taxon>
        <taxon>Pirellulales</taxon>
        <taxon>Pirellulaceae</taxon>
        <taxon>Rubripirellula</taxon>
    </lineage>
</organism>
<dbReference type="NCBIfam" id="NF007494">
    <property type="entry name" value="PRK10089.1-3"/>
    <property type="match status" value="1"/>
</dbReference>
<dbReference type="Proteomes" id="UP000318288">
    <property type="component" value="Unassembled WGS sequence"/>
</dbReference>
<dbReference type="InterPro" id="IPR012340">
    <property type="entry name" value="NA-bd_OB-fold"/>
</dbReference>
<dbReference type="Gene3D" id="2.40.50.140">
    <property type="entry name" value="Nucleic acid-binding proteins"/>
    <property type="match status" value="1"/>
</dbReference>
<dbReference type="Pfam" id="PF01588">
    <property type="entry name" value="tRNA_bind"/>
    <property type="match status" value="1"/>
</dbReference>
<dbReference type="PANTHER" id="PTHR11586:SF37">
    <property type="entry name" value="TRNA-BINDING DOMAIN-CONTAINING PROTEIN"/>
    <property type="match status" value="1"/>
</dbReference>
<keyword evidence="6" id="KW-1185">Reference proteome</keyword>
<name>A0A5C6F4L6_9BACT</name>
<dbReference type="AlphaFoldDB" id="A0A5C6F4L6"/>
<dbReference type="InterPro" id="IPR008231">
    <property type="entry name" value="CsaA"/>
</dbReference>
<proteinExistence type="predicted"/>
<comment type="caution">
    <text evidence="5">The sequence shown here is derived from an EMBL/GenBank/DDBJ whole genome shotgun (WGS) entry which is preliminary data.</text>
</comment>
<gene>
    <name evidence="5" type="primary">ygjH</name>
    <name evidence="5" type="ORF">Poly51_37350</name>
</gene>
<evidence type="ECO:0000256" key="2">
    <source>
        <dbReference type="ARBA" id="ARBA00022884"/>
    </source>
</evidence>
<dbReference type="InterPro" id="IPR051270">
    <property type="entry name" value="Tyrosine-tRNA_ligase_regulator"/>
</dbReference>
<dbReference type="InterPro" id="IPR002547">
    <property type="entry name" value="tRNA-bd_dom"/>
</dbReference>
<dbReference type="NCBIfam" id="TIGR02222">
    <property type="entry name" value="chap_CsaA"/>
    <property type="match status" value="1"/>
</dbReference>
<keyword evidence="2 3" id="KW-0694">RNA-binding</keyword>
<dbReference type="SUPFAM" id="SSF50249">
    <property type="entry name" value="Nucleic acid-binding proteins"/>
    <property type="match status" value="1"/>
</dbReference>
<dbReference type="NCBIfam" id="NF007495">
    <property type="entry name" value="PRK10089.1-4"/>
    <property type="match status" value="1"/>
</dbReference>
<evidence type="ECO:0000313" key="5">
    <source>
        <dbReference type="EMBL" id="TWU54986.1"/>
    </source>
</evidence>
<feature type="domain" description="TRNA-binding" evidence="4">
    <location>
        <begin position="11"/>
        <end position="115"/>
    </location>
</feature>
<dbReference type="GO" id="GO:0000049">
    <property type="term" value="F:tRNA binding"/>
    <property type="evidence" value="ECO:0007669"/>
    <property type="project" value="UniProtKB-UniRule"/>
</dbReference>
<accession>A0A5C6F4L6</accession>
<dbReference type="FunFam" id="2.40.50.140:FF:000165">
    <property type="entry name" value="Chaperone CsaA"/>
    <property type="match status" value="1"/>
</dbReference>
<reference evidence="5 6" key="1">
    <citation type="submission" date="2019-02" db="EMBL/GenBank/DDBJ databases">
        <title>Deep-cultivation of Planctomycetes and their phenomic and genomic characterization uncovers novel biology.</title>
        <authorList>
            <person name="Wiegand S."/>
            <person name="Jogler M."/>
            <person name="Boedeker C."/>
            <person name="Pinto D."/>
            <person name="Vollmers J."/>
            <person name="Rivas-Marin E."/>
            <person name="Kohn T."/>
            <person name="Peeters S.H."/>
            <person name="Heuer A."/>
            <person name="Rast P."/>
            <person name="Oberbeckmann S."/>
            <person name="Bunk B."/>
            <person name="Jeske O."/>
            <person name="Meyerdierks A."/>
            <person name="Storesund J.E."/>
            <person name="Kallscheuer N."/>
            <person name="Luecker S."/>
            <person name="Lage O.M."/>
            <person name="Pohl T."/>
            <person name="Merkel B.J."/>
            <person name="Hornburger P."/>
            <person name="Mueller R.-W."/>
            <person name="Bruemmer F."/>
            <person name="Labrenz M."/>
            <person name="Spormann A.M."/>
            <person name="Op Den Camp H."/>
            <person name="Overmann J."/>
            <person name="Amann R."/>
            <person name="Jetten M.S.M."/>
            <person name="Mascher T."/>
            <person name="Medema M.H."/>
            <person name="Devos D.P."/>
            <person name="Kaster A.-K."/>
            <person name="Ovreas L."/>
            <person name="Rohde M."/>
            <person name="Galperin M.Y."/>
            <person name="Jogler C."/>
        </authorList>
    </citation>
    <scope>NUCLEOTIDE SEQUENCE [LARGE SCALE GENOMIC DNA]</scope>
    <source>
        <strain evidence="5 6">Poly51</strain>
    </source>
</reference>
<dbReference type="PANTHER" id="PTHR11586">
    <property type="entry name" value="TRNA-AMINOACYLATION COFACTOR ARC1 FAMILY MEMBER"/>
    <property type="match status" value="1"/>
</dbReference>
<evidence type="ECO:0000256" key="1">
    <source>
        <dbReference type="ARBA" id="ARBA00022555"/>
    </source>
</evidence>
<dbReference type="PROSITE" id="PS50886">
    <property type="entry name" value="TRBD"/>
    <property type="match status" value="1"/>
</dbReference>
<protein>
    <submittedName>
        <fullName evidence="5">tRNA-binding protein YgjH</fullName>
    </submittedName>
</protein>
<evidence type="ECO:0000259" key="4">
    <source>
        <dbReference type="PROSITE" id="PS50886"/>
    </source>
</evidence>
<sequence>MNESGIITWQEFENVDMRAGTITSVDDFPEARKPAYKVTVDFGPETGIKRTSAQITANYGKAELVGLQVIGVVNFPPKQIGPIMSEFLIVGFYRDDGSVILAVPDETVPNGAKLA</sequence>
<dbReference type="EMBL" id="SJPW01000004">
    <property type="protein sequence ID" value="TWU54986.1"/>
    <property type="molecule type" value="Genomic_DNA"/>
</dbReference>
<dbReference type="CDD" id="cd02798">
    <property type="entry name" value="tRNA_bind_CsaA"/>
    <property type="match status" value="1"/>
</dbReference>
<keyword evidence="1 3" id="KW-0820">tRNA-binding</keyword>